<evidence type="ECO:0000313" key="3">
    <source>
        <dbReference type="Proteomes" id="UP001642360"/>
    </source>
</evidence>
<dbReference type="Gene3D" id="2.40.50.550">
    <property type="match status" value="1"/>
</dbReference>
<dbReference type="AlphaFoldDB" id="A0ABC8SJP0"/>
<organism evidence="2 3">
    <name type="scientific">Ilex paraguariensis</name>
    <name type="common">yerba mate</name>
    <dbReference type="NCBI Taxonomy" id="185542"/>
    <lineage>
        <taxon>Eukaryota</taxon>
        <taxon>Viridiplantae</taxon>
        <taxon>Streptophyta</taxon>
        <taxon>Embryophyta</taxon>
        <taxon>Tracheophyta</taxon>
        <taxon>Spermatophyta</taxon>
        <taxon>Magnoliopsida</taxon>
        <taxon>eudicotyledons</taxon>
        <taxon>Gunneridae</taxon>
        <taxon>Pentapetalae</taxon>
        <taxon>asterids</taxon>
        <taxon>campanulids</taxon>
        <taxon>Aquifoliales</taxon>
        <taxon>Aquifoliaceae</taxon>
        <taxon>Ilex</taxon>
    </lineage>
</organism>
<gene>
    <name evidence="2" type="ORF">ILEXP_LOCUS23150</name>
</gene>
<accession>A0ABC8SJP0</accession>
<evidence type="ECO:0000259" key="1">
    <source>
        <dbReference type="Pfam" id="PF16669"/>
    </source>
</evidence>
<evidence type="ECO:0000313" key="2">
    <source>
        <dbReference type="EMBL" id="CAK9154797.1"/>
    </source>
</evidence>
<feature type="domain" description="Tetratricopeptide repeat protein 5 OB fold" evidence="1">
    <location>
        <begin position="39"/>
        <end position="111"/>
    </location>
</feature>
<sequence>MKALNEGSTKSALATRRRRREGRSYLRLQSPRSAAVCCAVYYLVCDSSQMCYVLSVYGLRNDGIKEGDQVILLEPCYRYVDISWKGKFEHQYMHSINPKQASVLAVSGNRLLWDCGICEDHFAFFLLVLGVSFRVPGAFF</sequence>
<reference evidence="2 3" key="1">
    <citation type="submission" date="2024-02" db="EMBL/GenBank/DDBJ databases">
        <authorList>
            <person name="Vignale AGUSTIN F."/>
            <person name="Sosa J E."/>
            <person name="Modenutti C."/>
        </authorList>
    </citation>
    <scope>NUCLEOTIDE SEQUENCE [LARGE SCALE GENOMIC DNA]</scope>
</reference>
<dbReference type="Pfam" id="PF16669">
    <property type="entry name" value="TTC5_OB"/>
    <property type="match status" value="1"/>
</dbReference>
<protein>
    <recommendedName>
        <fullName evidence="1">Tetratricopeptide repeat protein 5 OB fold domain-containing protein</fullName>
    </recommendedName>
</protein>
<comment type="caution">
    <text evidence="2">The sequence shown here is derived from an EMBL/GenBank/DDBJ whole genome shotgun (WGS) entry which is preliminary data.</text>
</comment>
<dbReference type="InterPro" id="IPR032076">
    <property type="entry name" value="TTC5_OB"/>
</dbReference>
<dbReference type="Proteomes" id="UP001642360">
    <property type="component" value="Unassembled WGS sequence"/>
</dbReference>
<proteinExistence type="predicted"/>
<name>A0ABC8SJP0_9AQUA</name>
<dbReference type="EMBL" id="CAUOFW020002580">
    <property type="protein sequence ID" value="CAK9154797.1"/>
    <property type="molecule type" value="Genomic_DNA"/>
</dbReference>
<keyword evidence="3" id="KW-1185">Reference proteome</keyword>
<dbReference type="InterPro" id="IPR038645">
    <property type="entry name" value="TTC5_OB_sf"/>
</dbReference>